<keyword evidence="1" id="KW-0472">Membrane</keyword>
<feature type="transmembrane region" description="Helical" evidence="1">
    <location>
        <begin position="124"/>
        <end position="141"/>
    </location>
</feature>
<feature type="transmembrane region" description="Helical" evidence="1">
    <location>
        <begin position="48"/>
        <end position="67"/>
    </location>
</feature>
<accession>A0A2J9PKE8</accession>
<organism evidence="2 3">
    <name type="scientific">Aerococcus viridans</name>
    <dbReference type="NCBI Taxonomy" id="1377"/>
    <lineage>
        <taxon>Bacteria</taxon>
        <taxon>Bacillati</taxon>
        <taxon>Bacillota</taxon>
        <taxon>Bacilli</taxon>
        <taxon>Lactobacillales</taxon>
        <taxon>Aerococcaceae</taxon>
        <taxon>Aerococcus</taxon>
    </lineage>
</organism>
<evidence type="ECO:0000313" key="2">
    <source>
        <dbReference type="EMBL" id="PNL90824.1"/>
    </source>
</evidence>
<dbReference type="Proteomes" id="UP000192813">
    <property type="component" value="Unassembled WGS sequence"/>
</dbReference>
<dbReference type="EMBL" id="NBTM02000001">
    <property type="protein sequence ID" value="PNL90824.1"/>
    <property type="molecule type" value="Genomic_DNA"/>
</dbReference>
<reference evidence="3" key="1">
    <citation type="submission" date="2017-12" db="EMBL/GenBank/DDBJ databases">
        <title>FDA dAtabase for Regulatory Grade micrObial Sequences (FDA-ARGOS): Supporting development and validation of Infectious Disease Dx tests.</title>
        <authorList>
            <person name="Hoffmann M."/>
            <person name="Allard M."/>
            <person name="Evans P."/>
            <person name="Brown E."/>
            <person name="Tallon L."/>
            <person name="Sadzewicz L."/>
            <person name="Sengamalay N."/>
            <person name="Ott S."/>
            <person name="Godinez A."/>
            <person name="Nagaraj S."/>
            <person name="Vavikolanu K."/>
            <person name="Aluvathingal J."/>
            <person name="Nadendla S."/>
            <person name="Sichtig H."/>
        </authorList>
    </citation>
    <scope>NUCLEOTIDE SEQUENCE [LARGE SCALE GENOMIC DNA]</scope>
    <source>
        <strain evidence="3">FDAARGOS_249</strain>
    </source>
</reference>
<name>A0A2J9PKE8_9LACT</name>
<feature type="transmembrane region" description="Helical" evidence="1">
    <location>
        <begin position="88"/>
        <end position="112"/>
    </location>
</feature>
<dbReference type="PROSITE" id="PS51257">
    <property type="entry name" value="PROKAR_LIPOPROTEIN"/>
    <property type="match status" value="1"/>
</dbReference>
<protein>
    <submittedName>
        <fullName evidence="2">Uncharacterized protein</fullName>
    </submittedName>
</protein>
<comment type="caution">
    <text evidence="2">The sequence shown here is derived from an EMBL/GenBank/DDBJ whole genome shotgun (WGS) entry which is preliminary data.</text>
</comment>
<keyword evidence="1" id="KW-1133">Transmembrane helix</keyword>
<proteinExistence type="predicted"/>
<dbReference type="RefSeq" id="WP_083067601.1">
    <property type="nucleotide sequence ID" value="NZ_NBTM02000001.1"/>
</dbReference>
<evidence type="ECO:0000256" key="1">
    <source>
        <dbReference type="SAM" id="Phobius"/>
    </source>
</evidence>
<sequence length="158" mass="18279">MNGKIINGIKVRAVRNKLNLSFLLIFSIIFLIASCFFTLKFTTSTRENLLTVSSVFAGFVYTINANMMEFSSRPTIKLLDKVGHMDKYHFSTQISLDSFIISFLIGVLQLFIPSDEIPKLIDYILIYFIFIGALFFVISSYNMRRLFKIIREDDQETE</sequence>
<dbReference type="AlphaFoldDB" id="A0A2J9PKE8"/>
<feature type="transmembrane region" description="Helical" evidence="1">
    <location>
        <begin position="20"/>
        <end position="42"/>
    </location>
</feature>
<evidence type="ECO:0000313" key="3">
    <source>
        <dbReference type="Proteomes" id="UP000192813"/>
    </source>
</evidence>
<gene>
    <name evidence="2" type="ORF">A6J77_000500</name>
</gene>
<keyword evidence="1" id="KW-0812">Transmembrane</keyword>